<evidence type="ECO:0000313" key="9">
    <source>
        <dbReference type="EMBL" id="WAR03844.1"/>
    </source>
</evidence>
<feature type="compositionally biased region" description="Basic and acidic residues" evidence="7">
    <location>
        <begin position="661"/>
        <end position="671"/>
    </location>
</feature>
<evidence type="ECO:0000256" key="1">
    <source>
        <dbReference type="ARBA" id="ARBA00004123"/>
    </source>
</evidence>
<dbReference type="Pfam" id="PF23327">
    <property type="entry name" value="Chromo_MORC2_6th"/>
    <property type="match status" value="1"/>
</dbReference>
<dbReference type="Pfam" id="PF17942">
    <property type="entry name" value="Morc6_S5"/>
    <property type="match status" value="1"/>
</dbReference>
<keyword evidence="2" id="KW-0479">Metal-binding</keyword>
<keyword evidence="10" id="KW-1185">Reference proteome</keyword>
<reference evidence="9" key="1">
    <citation type="submission" date="2022-11" db="EMBL/GenBank/DDBJ databases">
        <title>Centuries of genome instability and evolution in soft-shell clam transmissible cancer (bioRxiv).</title>
        <authorList>
            <person name="Hart S.F.M."/>
            <person name="Yonemitsu M.A."/>
            <person name="Giersch R.M."/>
            <person name="Beal B.F."/>
            <person name="Arriagada G."/>
            <person name="Davis B.W."/>
            <person name="Ostrander E.A."/>
            <person name="Goff S.P."/>
            <person name="Metzger M.J."/>
        </authorList>
    </citation>
    <scope>NUCLEOTIDE SEQUENCE</scope>
    <source>
        <strain evidence="9">MELC-2E11</strain>
        <tissue evidence="9">Siphon/mantle</tissue>
    </source>
</reference>
<dbReference type="Proteomes" id="UP001164746">
    <property type="component" value="Chromosome 4"/>
</dbReference>
<keyword evidence="6" id="KW-0539">Nucleus</keyword>
<dbReference type="SUPFAM" id="SSF55874">
    <property type="entry name" value="ATPase domain of HSP90 chaperone/DNA topoisomerase II/histidine kinase"/>
    <property type="match status" value="1"/>
</dbReference>
<feature type="region of interest" description="Disordered" evidence="7">
    <location>
        <begin position="438"/>
        <end position="680"/>
    </location>
</feature>
<feature type="compositionally biased region" description="Acidic residues" evidence="7">
    <location>
        <begin position="572"/>
        <end position="581"/>
    </location>
</feature>
<dbReference type="InterPro" id="IPR011124">
    <property type="entry name" value="Znf_CW"/>
</dbReference>
<evidence type="ECO:0000256" key="4">
    <source>
        <dbReference type="ARBA" id="ARBA00022833"/>
    </source>
</evidence>
<dbReference type="EMBL" id="CP111015">
    <property type="protein sequence ID" value="WAR03844.1"/>
    <property type="molecule type" value="Genomic_DNA"/>
</dbReference>
<sequence>MTSHSYTTLSRAQLSKEYLHTNSTTHEFLFGALAELVDNARDANATKLSLFTCDTADIITFGRSNKRNVDDHMIGMYGNGLKSGSMRIGNDMIIFTKKDDTQTWSRNPIDDTEMGQERFAMEMDIILRYSPFKTDDDFFAQFDRIEGSSGTLVIVYNMKLLDNGDPELDILSDPQDIILTNPESDFDSDDGLMIERRSFRAYVAILYMDPRMIADLRRAQQHAAELKREAQLKRDSANRKQKALKEPKTMNLIFGINIDQRSHDGVFVYNCSRLIKMYEKVGPQTDGGVFCSGVVGIVNVPYYVLEPTHNKQDFADAKEYRHLLKAMGEHMVQYWKDLNIGRVLAMLASDGKTFHLMIQNKCLKWRTLPFSSNNLGREFSDEWVCSDNSDNQHNRCSAAEQKMNVPEGTLKKEIKSHDEKQKDLEAEIKKKMKLLEQMHKNRVVSSSRELQEIDRKKEAEERHAREEEEDRRGDEDRRREEQEERKKKERERKEREAEEKRSAKEAEARRKEKERAAEEKRKRKENEEKERQRRKTEEDRRKKKEQEEKQRQKQKAETKKEKAAVKRRTVVEEEEESEEEEIAPKRRRSGRPARQETPEPESEEEPTPRRGRAAKQTPKVEVNGTSRSRRSKSPVKDDEDDNDEDDGGFEMEIDNPEEDDISHADVGKHVEIQQGRKWHPATVVAVNDSDNKWKVKFDNNSKDKFDKWVSQNASSVRVTNEVDKTLSSPGGPQSPTSATPADTEAPSSSTGSGQKAQVIEDIANGYRTCLRYFLPPQWVMDKDSISGMTPQELSTFPLDDFFDHYEKGLRKLVNNFQTEASLRKQECEASQAKLKSVRKMIAKLLTSSNETTNAQEFNIDPECDGDQVDEFLLACLQASSSKSAEST</sequence>
<organism evidence="9 10">
    <name type="scientific">Mya arenaria</name>
    <name type="common">Soft-shell clam</name>
    <dbReference type="NCBI Taxonomy" id="6604"/>
    <lineage>
        <taxon>Eukaryota</taxon>
        <taxon>Metazoa</taxon>
        <taxon>Spiralia</taxon>
        <taxon>Lophotrochozoa</taxon>
        <taxon>Mollusca</taxon>
        <taxon>Bivalvia</taxon>
        <taxon>Autobranchia</taxon>
        <taxon>Heteroconchia</taxon>
        <taxon>Euheterodonta</taxon>
        <taxon>Imparidentia</taxon>
        <taxon>Neoheterodontei</taxon>
        <taxon>Myida</taxon>
        <taxon>Myoidea</taxon>
        <taxon>Myidae</taxon>
        <taxon>Mya</taxon>
    </lineage>
</organism>
<feature type="compositionally biased region" description="Polar residues" evidence="7">
    <location>
        <begin position="725"/>
        <end position="755"/>
    </location>
</feature>
<gene>
    <name evidence="9" type="ORF">MAR_010402</name>
</gene>
<dbReference type="InterPro" id="IPR036890">
    <property type="entry name" value="HATPase_C_sf"/>
</dbReference>
<evidence type="ECO:0000256" key="2">
    <source>
        <dbReference type="ARBA" id="ARBA00022723"/>
    </source>
</evidence>
<evidence type="ECO:0000313" key="10">
    <source>
        <dbReference type="Proteomes" id="UP001164746"/>
    </source>
</evidence>
<feature type="compositionally biased region" description="Basic and acidic residues" evidence="7">
    <location>
        <begin position="449"/>
        <end position="564"/>
    </location>
</feature>
<name>A0ABY7E5Z7_MYAAR</name>
<dbReference type="Gene3D" id="3.30.40.100">
    <property type="match status" value="1"/>
</dbReference>
<evidence type="ECO:0000256" key="6">
    <source>
        <dbReference type="ARBA" id="ARBA00023242"/>
    </source>
</evidence>
<keyword evidence="4" id="KW-0862">Zinc</keyword>
<dbReference type="InterPro" id="IPR056360">
    <property type="entry name" value="Chromo_MORC2_6th"/>
</dbReference>
<keyword evidence="3" id="KW-0863">Zinc-finger</keyword>
<dbReference type="PANTHER" id="PTHR23337:SF3">
    <property type="entry name" value="MORC FAMILY CW-TYPE ZINC FINGER 2"/>
    <property type="match status" value="1"/>
</dbReference>
<evidence type="ECO:0000256" key="5">
    <source>
        <dbReference type="ARBA" id="ARBA00023054"/>
    </source>
</evidence>
<dbReference type="Gene3D" id="2.30.30.140">
    <property type="match status" value="1"/>
</dbReference>
<evidence type="ECO:0000256" key="3">
    <source>
        <dbReference type="ARBA" id="ARBA00022771"/>
    </source>
</evidence>
<evidence type="ECO:0000256" key="7">
    <source>
        <dbReference type="SAM" id="MobiDB-lite"/>
    </source>
</evidence>
<keyword evidence="5" id="KW-0175">Coiled coil</keyword>
<feature type="domain" description="CW-type" evidence="8">
    <location>
        <begin position="348"/>
        <end position="404"/>
    </location>
</feature>
<feature type="compositionally biased region" description="Polar residues" evidence="7">
    <location>
        <begin position="709"/>
        <end position="718"/>
    </location>
</feature>
<dbReference type="PROSITE" id="PS51050">
    <property type="entry name" value="ZF_CW"/>
    <property type="match status" value="1"/>
</dbReference>
<feature type="region of interest" description="Disordered" evidence="7">
    <location>
        <begin position="704"/>
        <end position="756"/>
    </location>
</feature>
<protein>
    <submittedName>
        <fullName evidence="9">MORC1-like protein</fullName>
    </submittedName>
</protein>
<dbReference type="CDD" id="cd22249">
    <property type="entry name" value="UDM1_RNF168_RNF169-like"/>
    <property type="match status" value="1"/>
</dbReference>
<proteinExistence type="predicted"/>
<evidence type="ECO:0000259" key="8">
    <source>
        <dbReference type="PROSITE" id="PS51050"/>
    </source>
</evidence>
<dbReference type="PANTHER" id="PTHR23337">
    <property type="entry name" value="ZINC FINGER CW-TYPE COILED-COIL DOMAIN PROTEIN 1"/>
    <property type="match status" value="1"/>
</dbReference>
<dbReference type="InterPro" id="IPR041006">
    <property type="entry name" value="Morc_S5"/>
</dbReference>
<comment type="subcellular location">
    <subcellularLocation>
        <location evidence="1">Nucleus</location>
    </subcellularLocation>
</comment>
<feature type="compositionally biased region" description="Acidic residues" evidence="7">
    <location>
        <begin position="637"/>
        <end position="660"/>
    </location>
</feature>
<dbReference type="Pfam" id="PF07496">
    <property type="entry name" value="zf-CW"/>
    <property type="match status" value="1"/>
</dbReference>
<accession>A0ABY7E5Z7</accession>